<gene>
    <name evidence="1" type="ORF">DEM25_007180</name>
</gene>
<dbReference type="EMBL" id="QFWV02000004">
    <property type="protein sequence ID" value="RKF07559.1"/>
    <property type="molecule type" value="Genomic_DNA"/>
</dbReference>
<organism evidence="1 2">
    <name type="scientific">Oceaniradius stylonematis</name>
    <dbReference type="NCBI Taxonomy" id="2184161"/>
    <lineage>
        <taxon>Bacteria</taxon>
        <taxon>Pseudomonadati</taxon>
        <taxon>Pseudomonadota</taxon>
        <taxon>Alphaproteobacteria</taxon>
        <taxon>Hyphomicrobiales</taxon>
        <taxon>Ahrensiaceae</taxon>
        <taxon>Oceaniradius</taxon>
    </lineage>
</organism>
<dbReference type="SUPFAM" id="SSF54001">
    <property type="entry name" value="Cysteine proteinases"/>
    <property type="match status" value="1"/>
</dbReference>
<evidence type="ECO:0000313" key="1">
    <source>
        <dbReference type="EMBL" id="RKF07559.1"/>
    </source>
</evidence>
<dbReference type="RefSeq" id="WP_109765639.1">
    <property type="nucleotide sequence ID" value="NZ_CP159474.1"/>
</dbReference>
<keyword evidence="2" id="KW-1185">Reference proteome</keyword>
<dbReference type="OrthoDB" id="195541at2"/>
<reference evidence="1 2" key="1">
    <citation type="journal article" date="2018" name="Int. J. Syst. Bacteriol.">
        <title>Oceaniradius stylonemae gen. nov., sp. nov., isolated from a red alga, Stylonema cornu-cervi.</title>
        <authorList>
            <person name="Jeong S."/>
        </authorList>
    </citation>
    <scope>NUCLEOTIDE SEQUENCE [LARGE SCALE GENOMIC DNA]</scope>
    <source>
        <strain evidence="1 2">StC1</strain>
    </source>
</reference>
<accession>A0A3A8AES2</accession>
<evidence type="ECO:0000313" key="2">
    <source>
        <dbReference type="Proteomes" id="UP000246132"/>
    </source>
</evidence>
<name>A0A3A8AES2_9HYPH</name>
<comment type="caution">
    <text evidence="1">The sequence shown here is derived from an EMBL/GenBank/DDBJ whole genome shotgun (WGS) entry which is preliminary data.</text>
</comment>
<sequence length="280" mass="29947">MLLLVIGLGISGCSTTAEPSVADEAGKPGAVTDTCCADPERFPPLLVNVLAPGAPVLGRVTANMTGRHGYLHEDEAAIAHLMAVVQPLDVVLVGAKGRMSHNIIPGAFAHVAARLGDERALQRFGVWNDPAVVPHRDAVKAGAGFIESDQRGVHLSTPRTVFDVDRVVILRPTGLAPGDRAGKLVDFFGHVGTRFDFHFNADDDTCLFCAELVNHVMPEAGLPKRRIYGRTMILPDEIASAALRGRAPLELVTYVRGTRQGWTIGDADQLRADLEAAWSP</sequence>
<dbReference type="Gene3D" id="3.90.1720.10">
    <property type="entry name" value="endopeptidase domain like (from Nostoc punctiforme)"/>
    <property type="match status" value="1"/>
</dbReference>
<dbReference type="AlphaFoldDB" id="A0A3A8AES2"/>
<dbReference type="InterPro" id="IPR038765">
    <property type="entry name" value="Papain-like_cys_pep_sf"/>
</dbReference>
<dbReference type="Proteomes" id="UP000246132">
    <property type="component" value="Unassembled WGS sequence"/>
</dbReference>
<protein>
    <submittedName>
        <fullName evidence="1">Uncharacterized protein</fullName>
    </submittedName>
</protein>
<proteinExistence type="predicted"/>